<keyword evidence="2" id="KW-1185">Reference proteome</keyword>
<sequence length="78" mass="9486">MAIVYNHINFTHRKLIWFFVFDKLNMLRSIVCELDVKNTKETNFHYETPLHKFRGVSDSHKIKDFGYLLKNINLKEWV</sequence>
<dbReference type="EMBL" id="JAEEGB010000015">
    <property type="protein sequence ID" value="MBI6873856.1"/>
    <property type="molecule type" value="Genomic_DNA"/>
</dbReference>
<reference evidence="1" key="1">
    <citation type="submission" date="2020-12" db="EMBL/GenBank/DDBJ databases">
        <title>Clostridium thailandense sp. nov., a novel acetogenic bacterium isolated from peat land soil in Thailand.</title>
        <authorList>
            <person name="Chaikitkaew S."/>
            <person name="Birkeland N.K."/>
        </authorList>
    </citation>
    <scope>NUCLEOTIDE SEQUENCE</scope>
    <source>
        <strain evidence="1">DSM 17425</strain>
    </source>
</reference>
<name>A0A934M7D2_9CLOT</name>
<evidence type="ECO:0000313" key="2">
    <source>
        <dbReference type="Proteomes" id="UP000622687"/>
    </source>
</evidence>
<gene>
    <name evidence="1" type="ORF">I6U51_14310</name>
</gene>
<dbReference type="RefSeq" id="WP_211143274.1">
    <property type="nucleotide sequence ID" value="NZ_JAEEGB010000015.1"/>
</dbReference>
<comment type="caution">
    <text evidence="1">The sequence shown here is derived from an EMBL/GenBank/DDBJ whole genome shotgun (WGS) entry which is preliminary data.</text>
</comment>
<proteinExistence type="predicted"/>
<organism evidence="1 2">
    <name type="scientific">Clostridium aciditolerans</name>
    <dbReference type="NCBI Taxonomy" id="339861"/>
    <lineage>
        <taxon>Bacteria</taxon>
        <taxon>Bacillati</taxon>
        <taxon>Bacillota</taxon>
        <taxon>Clostridia</taxon>
        <taxon>Eubacteriales</taxon>
        <taxon>Clostridiaceae</taxon>
        <taxon>Clostridium</taxon>
    </lineage>
</organism>
<dbReference type="Proteomes" id="UP000622687">
    <property type="component" value="Unassembled WGS sequence"/>
</dbReference>
<protein>
    <submittedName>
        <fullName evidence="1">Uncharacterized protein</fullName>
    </submittedName>
</protein>
<dbReference type="AlphaFoldDB" id="A0A934M7D2"/>
<accession>A0A934M7D2</accession>
<evidence type="ECO:0000313" key="1">
    <source>
        <dbReference type="EMBL" id="MBI6873856.1"/>
    </source>
</evidence>